<gene>
    <name evidence="6" type="ORF">J2S04_000656</name>
</gene>
<feature type="transmembrane region" description="Helical" evidence="4">
    <location>
        <begin position="646"/>
        <end position="667"/>
    </location>
</feature>
<evidence type="ECO:0000256" key="1">
    <source>
        <dbReference type="ARBA" id="ARBA00022741"/>
    </source>
</evidence>
<dbReference type="EMBL" id="JAURUO010000003">
    <property type="protein sequence ID" value="MDP9727726.1"/>
    <property type="molecule type" value="Genomic_DNA"/>
</dbReference>
<protein>
    <submittedName>
        <fullName evidence="6">Long-chain acyl-CoA synthetase</fullName>
        <ecNumber evidence="6">6.2.1.3</ecNumber>
    </submittedName>
</protein>
<organism evidence="6 7">
    <name type="scientific">Alicyclobacillus tolerans</name>
    <dbReference type="NCBI Taxonomy" id="90970"/>
    <lineage>
        <taxon>Bacteria</taxon>
        <taxon>Bacillati</taxon>
        <taxon>Bacillota</taxon>
        <taxon>Bacilli</taxon>
        <taxon>Bacillales</taxon>
        <taxon>Alicyclobacillaceae</taxon>
        <taxon>Alicyclobacillus</taxon>
    </lineage>
</organism>
<evidence type="ECO:0000256" key="2">
    <source>
        <dbReference type="ARBA" id="ARBA00022840"/>
    </source>
</evidence>
<dbReference type="CDD" id="cd05907">
    <property type="entry name" value="VL_LC_FACS_like"/>
    <property type="match status" value="1"/>
</dbReference>
<dbReference type="SUPFAM" id="SSF56801">
    <property type="entry name" value="Acetyl-CoA synthetase-like"/>
    <property type="match status" value="1"/>
</dbReference>
<dbReference type="GO" id="GO:0004467">
    <property type="term" value="F:long-chain fatty acid-CoA ligase activity"/>
    <property type="evidence" value="ECO:0007669"/>
    <property type="project" value="UniProtKB-EC"/>
</dbReference>
<evidence type="ECO:0000256" key="4">
    <source>
        <dbReference type="SAM" id="Phobius"/>
    </source>
</evidence>
<sequence>MNLVEMLEASVETHRERVAMQHKVNGQYVALTYEQLWEKILATAAGLQEIGVREGDKVALWAESSPDWAICDFACMAIGAVVAPIYPTLPRDAVTYILQNAEARFLLVGHWKLLEKLMDEENHLPEDLEGTVLLEDLGLARFPSSFPLYALKALQNHGQQRLAASQSPIAQPRPPQEIFPNIPSSALATIVHTSGTSGQPKGVMLTHQNLISNVKAITRVVPVYPEDKALSYLPLSHIFERTVGLFTPLLFGASIAYAESIDTIRDNLLEIRPSILVTVPRLLEKVYAGILENLEHAPKAVRPLLEKGMGERPSPLAHKVVDKLVYSKIRSALGGQMRLVVSGGAGLASNIAKFFSRAGIPIVEGYGMTETAPVIAVNPLEDARPGFVGKPIPGVEVRLAEDGELLVRGPNVMQGYYRQPEATEETIDEEGWLHTGDLAEIIDGYIRIVDRKKNILVLATGKNVAPFPIENALTLSPAVSDAVLIGDGKPYVTCLLVPDFEVLKTRFDDVSDGNTTALLQRPDVLAWLDAEIVKAVAPFAAFERPKRALLLRQPFSMESGELTPTLKVKSRLLTMRYEQEIERMYHSPSKDVLLIGSGGQTGDGDDSEHHDTTDGTAHWIETDAIEDKEPAQENSKLATRSRLRRALFIGGGTLGALVVASGIALAATHPQNVKKLSDELNIGHTLSQIQTHNNGISQNNAQIVKEMDKAGTLSGASTVMNQQLGGLYQGIGEEDKTLQRLNGLSLQEVNLSNSFGQYANSIHGNLLNIAANSSSQNHALSQMNELTQELSQTAARLNEINQEMGGKLNTAKADSQQLANEMP</sequence>
<dbReference type="PANTHER" id="PTHR43272:SF33">
    <property type="entry name" value="AMP-BINDING DOMAIN-CONTAINING PROTEIN-RELATED"/>
    <property type="match status" value="1"/>
</dbReference>
<evidence type="ECO:0000259" key="5">
    <source>
        <dbReference type="Pfam" id="PF00501"/>
    </source>
</evidence>
<keyword evidence="2" id="KW-0067">ATP-binding</keyword>
<keyword evidence="4" id="KW-0812">Transmembrane</keyword>
<dbReference type="PANTHER" id="PTHR43272">
    <property type="entry name" value="LONG-CHAIN-FATTY-ACID--COA LIGASE"/>
    <property type="match status" value="1"/>
</dbReference>
<dbReference type="Pfam" id="PF23562">
    <property type="entry name" value="AMP-binding_C_3"/>
    <property type="match status" value="1"/>
</dbReference>
<accession>A0ABT9LTY5</accession>
<dbReference type="Pfam" id="PF00501">
    <property type="entry name" value="AMP-binding"/>
    <property type="match status" value="1"/>
</dbReference>
<keyword evidence="6" id="KW-0436">Ligase</keyword>
<name>A0ABT9LTY5_9BACL</name>
<keyword evidence="1" id="KW-0547">Nucleotide-binding</keyword>
<feature type="region of interest" description="Disordered" evidence="3">
    <location>
        <begin position="595"/>
        <end position="614"/>
    </location>
</feature>
<dbReference type="InterPro" id="IPR042099">
    <property type="entry name" value="ANL_N_sf"/>
</dbReference>
<dbReference type="PROSITE" id="PS00455">
    <property type="entry name" value="AMP_BINDING"/>
    <property type="match status" value="1"/>
</dbReference>
<evidence type="ECO:0000313" key="6">
    <source>
        <dbReference type="EMBL" id="MDP9727726.1"/>
    </source>
</evidence>
<comment type="caution">
    <text evidence="6">The sequence shown here is derived from an EMBL/GenBank/DDBJ whole genome shotgun (WGS) entry which is preliminary data.</text>
</comment>
<keyword evidence="4" id="KW-0472">Membrane</keyword>
<dbReference type="InterPro" id="IPR000873">
    <property type="entry name" value="AMP-dep_synth/lig_dom"/>
</dbReference>
<dbReference type="RefSeq" id="WP_203114802.1">
    <property type="nucleotide sequence ID" value="NZ_JAURUO010000003.1"/>
</dbReference>
<dbReference type="Gene3D" id="3.40.50.12780">
    <property type="entry name" value="N-terminal domain of ligase-like"/>
    <property type="match status" value="1"/>
</dbReference>
<dbReference type="EC" id="6.2.1.3" evidence="6"/>
<dbReference type="InterPro" id="IPR020845">
    <property type="entry name" value="AMP-binding_CS"/>
</dbReference>
<feature type="domain" description="AMP-dependent synthetase/ligase" evidence="5">
    <location>
        <begin position="7"/>
        <end position="417"/>
    </location>
</feature>
<dbReference type="Proteomes" id="UP001229209">
    <property type="component" value="Unassembled WGS sequence"/>
</dbReference>
<evidence type="ECO:0000256" key="3">
    <source>
        <dbReference type="SAM" id="MobiDB-lite"/>
    </source>
</evidence>
<keyword evidence="7" id="KW-1185">Reference proteome</keyword>
<keyword evidence="4" id="KW-1133">Transmembrane helix</keyword>
<proteinExistence type="predicted"/>
<reference evidence="6 7" key="1">
    <citation type="submission" date="2023-07" db="EMBL/GenBank/DDBJ databases">
        <title>Genomic Encyclopedia of Type Strains, Phase IV (KMG-IV): sequencing the most valuable type-strain genomes for metagenomic binning, comparative biology and taxonomic classification.</title>
        <authorList>
            <person name="Goeker M."/>
        </authorList>
    </citation>
    <scope>NUCLEOTIDE SEQUENCE [LARGE SCALE GENOMIC DNA]</scope>
    <source>
        <strain evidence="6 7">DSM 25924</strain>
    </source>
</reference>
<evidence type="ECO:0000313" key="7">
    <source>
        <dbReference type="Proteomes" id="UP001229209"/>
    </source>
</evidence>